<dbReference type="EMBL" id="JASCXX010000021">
    <property type="protein sequence ID" value="MDI6450499.1"/>
    <property type="molecule type" value="Genomic_DNA"/>
</dbReference>
<keyword evidence="1" id="KW-1133">Transmembrane helix</keyword>
<dbReference type="Proteomes" id="UP001431776">
    <property type="component" value="Unassembled WGS sequence"/>
</dbReference>
<keyword evidence="3" id="KW-1185">Reference proteome</keyword>
<dbReference type="AlphaFoldDB" id="A0AAW6U3M6"/>
<dbReference type="RefSeq" id="WP_349245909.1">
    <property type="nucleotide sequence ID" value="NZ_JASCXX010000021.1"/>
</dbReference>
<proteinExistence type="predicted"/>
<protein>
    <submittedName>
        <fullName evidence="2">Uncharacterized protein</fullName>
    </submittedName>
</protein>
<comment type="caution">
    <text evidence="2">The sequence shown here is derived from an EMBL/GenBank/DDBJ whole genome shotgun (WGS) entry which is preliminary data.</text>
</comment>
<reference evidence="2" key="1">
    <citation type="submission" date="2023-05" db="EMBL/GenBank/DDBJ databases">
        <title>Anaerotaeda fermentans gen. nov., sp. nov., a novel anaerobic planctomycete of the new family within the order Sedimentisphaerales isolated from Taman Peninsula, Russia.</title>
        <authorList>
            <person name="Khomyakova M.A."/>
            <person name="Merkel A.Y."/>
            <person name="Slobodkin A.I."/>
        </authorList>
    </citation>
    <scope>NUCLEOTIDE SEQUENCE</scope>
    <source>
        <strain evidence="2">M17dextr</strain>
    </source>
</reference>
<feature type="transmembrane region" description="Helical" evidence="1">
    <location>
        <begin position="7"/>
        <end position="26"/>
    </location>
</feature>
<keyword evidence="1" id="KW-0472">Membrane</keyword>
<feature type="transmembrane region" description="Helical" evidence="1">
    <location>
        <begin position="46"/>
        <end position="67"/>
    </location>
</feature>
<keyword evidence="1" id="KW-0812">Transmembrane</keyword>
<evidence type="ECO:0000313" key="2">
    <source>
        <dbReference type="EMBL" id="MDI6450499.1"/>
    </source>
</evidence>
<gene>
    <name evidence="2" type="ORF">QJ522_15670</name>
</gene>
<organism evidence="2 3">
    <name type="scientific">Anaerobaca lacustris</name>
    <dbReference type="NCBI Taxonomy" id="3044600"/>
    <lineage>
        <taxon>Bacteria</taxon>
        <taxon>Pseudomonadati</taxon>
        <taxon>Planctomycetota</taxon>
        <taxon>Phycisphaerae</taxon>
        <taxon>Sedimentisphaerales</taxon>
        <taxon>Anaerobacaceae</taxon>
        <taxon>Anaerobaca</taxon>
    </lineage>
</organism>
<name>A0AAW6U3M6_9BACT</name>
<evidence type="ECO:0000313" key="3">
    <source>
        <dbReference type="Proteomes" id="UP001431776"/>
    </source>
</evidence>
<accession>A0AAW6U3M6</accession>
<sequence>MRIRWENIIVPVLVILLVVLLFKMPVILHRFSDDFGTIYRGPGDPAVGLMGLGLICVTVVAIVKIIWGNRR</sequence>
<evidence type="ECO:0000256" key="1">
    <source>
        <dbReference type="SAM" id="Phobius"/>
    </source>
</evidence>